<dbReference type="EMBL" id="BQNB010019059">
    <property type="protein sequence ID" value="GJT81177.1"/>
    <property type="molecule type" value="Genomic_DNA"/>
</dbReference>
<dbReference type="Proteomes" id="UP001151760">
    <property type="component" value="Unassembled WGS sequence"/>
</dbReference>
<protein>
    <recommendedName>
        <fullName evidence="4">MAK10-like protein</fullName>
    </recommendedName>
</protein>
<evidence type="ECO:0008006" key="4">
    <source>
        <dbReference type="Google" id="ProtNLM"/>
    </source>
</evidence>
<proteinExistence type="predicted"/>
<sequence length="534" mass="60166">MNYIMSYNDLKYEEFGVVYSSPKCKGPSKSLLKWYDNLSDEYKDRLWGSKSGGNESDAKPSFSDISKAKACILAKAKASEASSKAKVKACGSKGRVQTSGSKAKVQTLGSKAKVQTSPKAFIVKSHVPITNFVLGLANAKTWNAILSKTFGVKIPLTMTCVEEKKGKRILWVEDDFTFLYSSDERKGPSIASVSKFEGPSVQGLLDWYRYNTIEEYLSDNYFPSTDKDITDKDNIDEDCIHESNFSMLKLANLQLQLAACKFACICSLQIFLHLQLAFAFVMRRTIDQSAGGKLRNLNAEESWALLEDLALYENESWNDPRDFAKPVKAIALPQDVPSTSDHRLIELENQICNGPHDTQYCMEDPEQAFVEYAFSRTDEAGDDDEPQNEGPNEGEGVTMDGPAVAYFDTFLTKDELTYHKYLMCGPIPSIFLRNPIIMERYPLNLKIPCNIGHVHVEKAYIDLNSPLNIMTRMMYNWIMRRKLNPREDANRGVINFTGRIKGMHVFIGNFTYIMDFMIIEDISSEAGDGVTDHT</sequence>
<organism evidence="2 3">
    <name type="scientific">Tanacetum coccineum</name>
    <dbReference type="NCBI Taxonomy" id="301880"/>
    <lineage>
        <taxon>Eukaryota</taxon>
        <taxon>Viridiplantae</taxon>
        <taxon>Streptophyta</taxon>
        <taxon>Embryophyta</taxon>
        <taxon>Tracheophyta</taxon>
        <taxon>Spermatophyta</taxon>
        <taxon>Magnoliopsida</taxon>
        <taxon>eudicotyledons</taxon>
        <taxon>Gunneridae</taxon>
        <taxon>Pentapetalae</taxon>
        <taxon>asterids</taxon>
        <taxon>campanulids</taxon>
        <taxon>Asterales</taxon>
        <taxon>Asteraceae</taxon>
        <taxon>Asteroideae</taxon>
        <taxon>Anthemideae</taxon>
        <taxon>Anthemidinae</taxon>
        <taxon>Tanacetum</taxon>
    </lineage>
</organism>
<keyword evidence="3" id="KW-1185">Reference proteome</keyword>
<comment type="caution">
    <text evidence="2">The sequence shown here is derived from an EMBL/GenBank/DDBJ whole genome shotgun (WGS) entry which is preliminary data.</text>
</comment>
<feature type="region of interest" description="Disordered" evidence="1">
    <location>
        <begin position="378"/>
        <end position="400"/>
    </location>
</feature>
<evidence type="ECO:0000313" key="2">
    <source>
        <dbReference type="EMBL" id="GJT81177.1"/>
    </source>
</evidence>
<name>A0ABQ5H1Q3_9ASTR</name>
<accession>A0ABQ5H1Q3</accession>
<reference evidence="2" key="2">
    <citation type="submission" date="2022-01" db="EMBL/GenBank/DDBJ databases">
        <authorList>
            <person name="Yamashiro T."/>
            <person name="Shiraishi A."/>
            <person name="Satake H."/>
            <person name="Nakayama K."/>
        </authorList>
    </citation>
    <scope>NUCLEOTIDE SEQUENCE</scope>
</reference>
<gene>
    <name evidence="2" type="ORF">Tco_1055519</name>
</gene>
<evidence type="ECO:0000256" key="1">
    <source>
        <dbReference type="SAM" id="MobiDB-lite"/>
    </source>
</evidence>
<reference evidence="2" key="1">
    <citation type="journal article" date="2022" name="Int. J. Mol. Sci.">
        <title>Draft Genome of Tanacetum Coccineum: Genomic Comparison of Closely Related Tanacetum-Family Plants.</title>
        <authorList>
            <person name="Yamashiro T."/>
            <person name="Shiraishi A."/>
            <person name="Nakayama K."/>
            <person name="Satake H."/>
        </authorList>
    </citation>
    <scope>NUCLEOTIDE SEQUENCE</scope>
</reference>
<evidence type="ECO:0000313" key="3">
    <source>
        <dbReference type="Proteomes" id="UP001151760"/>
    </source>
</evidence>